<keyword evidence="2" id="KW-1185">Reference proteome</keyword>
<evidence type="ECO:0000313" key="2">
    <source>
        <dbReference type="Proteomes" id="UP001066276"/>
    </source>
</evidence>
<reference evidence="1" key="1">
    <citation type="journal article" date="2022" name="bioRxiv">
        <title>Sequencing and chromosome-scale assembly of the giantPleurodeles waltlgenome.</title>
        <authorList>
            <person name="Brown T."/>
            <person name="Elewa A."/>
            <person name="Iarovenko S."/>
            <person name="Subramanian E."/>
            <person name="Araus A.J."/>
            <person name="Petzold A."/>
            <person name="Susuki M."/>
            <person name="Suzuki K.-i.T."/>
            <person name="Hayashi T."/>
            <person name="Toyoda A."/>
            <person name="Oliveira C."/>
            <person name="Osipova E."/>
            <person name="Leigh N.D."/>
            <person name="Simon A."/>
            <person name="Yun M.H."/>
        </authorList>
    </citation>
    <scope>NUCLEOTIDE SEQUENCE</scope>
    <source>
        <strain evidence="1">20211129_DDA</strain>
        <tissue evidence="1">Liver</tissue>
    </source>
</reference>
<proteinExistence type="predicted"/>
<dbReference type="PANTHER" id="PTHR11505">
    <property type="entry name" value="L1 TRANSPOSABLE ELEMENT-RELATED"/>
    <property type="match status" value="1"/>
</dbReference>
<protein>
    <submittedName>
        <fullName evidence="1">Uncharacterized protein</fullName>
    </submittedName>
</protein>
<gene>
    <name evidence="1" type="ORF">NDU88_001796</name>
</gene>
<evidence type="ECO:0000313" key="1">
    <source>
        <dbReference type="EMBL" id="KAJ1135356.1"/>
    </source>
</evidence>
<comment type="caution">
    <text evidence="1">The sequence shown here is derived from an EMBL/GenBank/DDBJ whole genome shotgun (WGS) entry which is preliminary data.</text>
</comment>
<accession>A0AAV7Q717</accession>
<organism evidence="1 2">
    <name type="scientific">Pleurodeles waltl</name>
    <name type="common">Iberian ribbed newt</name>
    <dbReference type="NCBI Taxonomy" id="8319"/>
    <lineage>
        <taxon>Eukaryota</taxon>
        <taxon>Metazoa</taxon>
        <taxon>Chordata</taxon>
        <taxon>Craniata</taxon>
        <taxon>Vertebrata</taxon>
        <taxon>Euteleostomi</taxon>
        <taxon>Amphibia</taxon>
        <taxon>Batrachia</taxon>
        <taxon>Caudata</taxon>
        <taxon>Salamandroidea</taxon>
        <taxon>Salamandridae</taxon>
        <taxon>Pleurodelinae</taxon>
        <taxon>Pleurodeles</taxon>
    </lineage>
</organism>
<dbReference type="AlphaFoldDB" id="A0AAV7Q717"/>
<name>A0AAV7Q717_PLEWA</name>
<dbReference type="Proteomes" id="UP001066276">
    <property type="component" value="Chromosome 6"/>
</dbReference>
<sequence length="200" mass="23394">MDNAITSLTAETKSMRLDIAGFQSRVSGLEQHVETVEGHVTTFQDRDQELLYLHSKLIVLEDRSHRDTVHFFGFPERMEGTDTHPFLREVLPKITDLTFDPPLKFQRAHRLGPKRLDKATRPRPIIACLLRHTQTRQLLQGAQAHGPFRMEGYEMPMTADFSKETSDRRKVFLALRPRLRQLELKYRLFEPARITKKWCV</sequence>
<dbReference type="EMBL" id="JANPWB010000010">
    <property type="protein sequence ID" value="KAJ1135356.1"/>
    <property type="molecule type" value="Genomic_DNA"/>
</dbReference>
<dbReference type="Gene3D" id="3.30.70.1820">
    <property type="entry name" value="L1 transposable element, RRM domain"/>
    <property type="match status" value="1"/>
</dbReference>
<dbReference type="InterPro" id="IPR004244">
    <property type="entry name" value="Transposase_22"/>
</dbReference>